<dbReference type="EMBL" id="WPCU01000002">
    <property type="protein sequence ID" value="MVA74532.1"/>
    <property type="molecule type" value="Genomic_DNA"/>
</dbReference>
<feature type="compositionally biased region" description="Low complexity" evidence="1">
    <location>
        <begin position="40"/>
        <end position="51"/>
    </location>
</feature>
<evidence type="ECO:0000256" key="2">
    <source>
        <dbReference type="SAM" id="Phobius"/>
    </source>
</evidence>
<comment type="caution">
    <text evidence="3">The sequence shown here is derived from an EMBL/GenBank/DDBJ whole genome shotgun (WGS) entry which is preliminary data.</text>
</comment>
<gene>
    <name evidence="3" type="ORF">GC722_00550</name>
</gene>
<evidence type="ECO:0000313" key="3">
    <source>
        <dbReference type="EMBL" id="MVA74532.1"/>
    </source>
</evidence>
<dbReference type="AlphaFoldDB" id="A0A6A9US01"/>
<sequence>MGAASASGDDDADPSADVTGVGAADAGTAQMDAQGSTSSAANGVGAADAGAPAGGGDLADTGAPVSPLVVALGGLLAVAGAATLVAARRRRGHGA</sequence>
<organism evidence="3 4">
    <name type="scientific">Auraticoccus cholistanensis</name>
    <dbReference type="NCBI Taxonomy" id="2656650"/>
    <lineage>
        <taxon>Bacteria</taxon>
        <taxon>Bacillati</taxon>
        <taxon>Actinomycetota</taxon>
        <taxon>Actinomycetes</taxon>
        <taxon>Propionibacteriales</taxon>
        <taxon>Propionibacteriaceae</taxon>
        <taxon>Auraticoccus</taxon>
    </lineage>
</organism>
<protein>
    <recommendedName>
        <fullName evidence="5">LPXTG cell wall anchor domain-containing protein</fullName>
    </recommendedName>
</protein>
<feature type="transmembrane region" description="Helical" evidence="2">
    <location>
        <begin position="68"/>
        <end position="87"/>
    </location>
</feature>
<reference evidence="3 4" key="1">
    <citation type="submission" date="2019-12" db="EMBL/GenBank/DDBJ databases">
        <title>Auraticoccus cholistani sp. nov., an actinomycete isolated from soil of Cholistan desert.</title>
        <authorList>
            <person name="Cheema M.T."/>
        </authorList>
    </citation>
    <scope>NUCLEOTIDE SEQUENCE [LARGE SCALE GENOMIC DNA]</scope>
    <source>
        <strain evidence="3 4">F435</strain>
    </source>
</reference>
<evidence type="ECO:0000256" key="1">
    <source>
        <dbReference type="SAM" id="MobiDB-lite"/>
    </source>
</evidence>
<keyword evidence="4" id="KW-1185">Reference proteome</keyword>
<accession>A0A6A9US01</accession>
<feature type="region of interest" description="Disordered" evidence="1">
    <location>
        <begin position="1"/>
        <end position="62"/>
    </location>
</feature>
<evidence type="ECO:0000313" key="4">
    <source>
        <dbReference type="Proteomes" id="UP000435304"/>
    </source>
</evidence>
<dbReference type="Proteomes" id="UP000435304">
    <property type="component" value="Unassembled WGS sequence"/>
</dbReference>
<keyword evidence="2" id="KW-1133">Transmembrane helix</keyword>
<feature type="compositionally biased region" description="Low complexity" evidence="1">
    <location>
        <begin position="15"/>
        <end position="29"/>
    </location>
</feature>
<keyword evidence="2" id="KW-0812">Transmembrane</keyword>
<keyword evidence="2" id="KW-0472">Membrane</keyword>
<proteinExistence type="predicted"/>
<name>A0A6A9US01_9ACTN</name>
<evidence type="ECO:0008006" key="5">
    <source>
        <dbReference type="Google" id="ProtNLM"/>
    </source>
</evidence>